<evidence type="ECO:0000313" key="2">
    <source>
        <dbReference type="Proteomes" id="UP001283361"/>
    </source>
</evidence>
<protein>
    <submittedName>
        <fullName evidence="1">Uncharacterized protein</fullName>
    </submittedName>
</protein>
<sequence length="151" mass="16935">MDDLPNQSANLVAGFEKCGIHPLCAEPVLRRLPSENTEDSQSQLNTSVSEAFTSQLRELRCGNDSGPAKRARKKKVNVVPGRSIAAEDAARCELPGPSNHVPVPRRRKMKMKWMDLTLIITLDRTALICYQAMRSGHPVQRAEIYLMIFEF</sequence>
<accession>A0AAE1E631</accession>
<evidence type="ECO:0000313" key="1">
    <source>
        <dbReference type="EMBL" id="KAK3794233.1"/>
    </source>
</evidence>
<keyword evidence="2" id="KW-1185">Reference proteome</keyword>
<name>A0AAE1E631_9GAST</name>
<proteinExistence type="predicted"/>
<organism evidence="1 2">
    <name type="scientific">Elysia crispata</name>
    <name type="common">lettuce slug</name>
    <dbReference type="NCBI Taxonomy" id="231223"/>
    <lineage>
        <taxon>Eukaryota</taxon>
        <taxon>Metazoa</taxon>
        <taxon>Spiralia</taxon>
        <taxon>Lophotrochozoa</taxon>
        <taxon>Mollusca</taxon>
        <taxon>Gastropoda</taxon>
        <taxon>Heterobranchia</taxon>
        <taxon>Euthyneura</taxon>
        <taxon>Panpulmonata</taxon>
        <taxon>Sacoglossa</taxon>
        <taxon>Placobranchoidea</taxon>
        <taxon>Plakobranchidae</taxon>
        <taxon>Elysia</taxon>
    </lineage>
</organism>
<dbReference type="Proteomes" id="UP001283361">
    <property type="component" value="Unassembled WGS sequence"/>
</dbReference>
<dbReference type="AlphaFoldDB" id="A0AAE1E631"/>
<dbReference type="EMBL" id="JAWDGP010001131">
    <property type="protein sequence ID" value="KAK3794233.1"/>
    <property type="molecule type" value="Genomic_DNA"/>
</dbReference>
<reference evidence="1" key="1">
    <citation type="journal article" date="2023" name="G3 (Bethesda)">
        <title>A reference genome for the long-term kleptoplast-retaining sea slug Elysia crispata morphotype clarki.</title>
        <authorList>
            <person name="Eastman K.E."/>
            <person name="Pendleton A.L."/>
            <person name="Shaikh M.A."/>
            <person name="Suttiyut T."/>
            <person name="Ogas R."/>
            <person name="Tomko P."/>
            <person name="Gavelis G."/>
            <person name="Widhalm J.R."/>
            <person name="Wisecaver J.H."/>
        </authorList>
    </citation>
    <scope>NUCLEOTIDE SEQUENCE</scope>
    <source>
        <strain evidence="1">ECLA1</strain>
    </source>
</reference>
<comment type="caution">
    <text evidence="1">The sequence shown here is derived from an EMBL/GenBank/DDBJ whole genome shotgun (WGS) entry which is preliminary data.</text>
</comment>
<gene>
    <name evidence="1" type="ORF">RRG08_039014</name>
</gene>